<organism evidence="1 2">
    <name type="scientific">Haloarcula onubensis</name>
    <dbReference type="NCBI Taxonomy" id="2950539"/>
    <lineage>
        <taxon>Archaea</taxon>
        <taxon>Methanobacteriati</taxon>
        <taxon>Methanobacteriota</taxon>
        <taxon>Stenosarchaea group</taxon>
        <taxon>Halobacteria</taxon>
        <taxon>Halobacteriales</taxon>
        <taxon>Haloarculaceae</taxon>
        <taxon>Haloarcula</taxon>
    </lineage>
</organism>
<protein>
    <submittedName>
        <fullName evidence="1">Uncharacterized protein</fullName>
    </submittedName>
</protein>
<name>A0ABU2FWG3_9EURY</name>
<dbReference type="RefSeq" id="WP_310902159.1">
    <property type="nucleotide sequence ID" value="NZ_JAMQOS010000008.1"/>
</dbReference>
<evidence type="ECO:0000313" key="2">
    <source>
        <dbReference type="Proteomes" id="UP001268864"/>
    </source>
</evidence>
<reference evidence="1 2" key="1">
    <citation type="submission" date="2022-06" db="EMBL/GenBank/DDBJ databases">
        <title>Halomicroarcula sp. a new haloarchaeum isolate from saline soil.</title>
        <authorList>
            <person name="Strakova D."/>
            <person name="Galisteo C."/>
            <person name="Sanchez-Porro C."/>
            <person name="Ventosa A."/>
        </authorList>
    </citation>
    <scope>NUCLEOTIDE SEQUENCE [LARGE SCALE GENOMIC DNA]</scope>
    <source>
        <strain evidence="1 2">S3CR25-11</strain>
    </source>
</reference>
<dbReference type="Proteomes" id="UP001268864">
    <property type="component" value="Unassembled WGS sequence"/>
</dbReference>
<accession>A0ABU2FWG3</accession>
<evidence type="ECO:0000313" key="1">
    <source>
        <dbReference type="EMBL" id="MDS0284496.1"/>
    </source>
</evidence>
<keyword evidence="2" id="KW-1185">Reference proteome</keyword>
<sequence length="47" mass="5272">MREEDAGECGVTLFIDEQVYSERVEGHASVTLTVRCDGEVDEERVVL</sequence>
<dbReference type="EMBL" id="JAMQOS010000008">
    <property type="protein sequence ID" value="MDS0284496.1"/>
    <property type="molecule type" value="Genomic_DNA"/>
</dbReference>
<comment type="caution">
    <text evidence="1">The sequence shown here is derived from an EMBL/GenBank/DDBJ whole genome shotgun (WGS) entry which is preliminary data.</text>
</comment>
<proteinExistence type="predicted"/>
<gene>
    <name evidence="1" type="ORF">NDI86_20575</name>
</gene>